<feature type="chain" id="PRO_5039226939" evidence="2">
    <location>
        <begin position="24"/>
        <end position="494"/>
    </location>
</feature>
<proteinExistence type="predicted"/>
<dbReference type="EMBL" id="JAPCXC010000037">
    <property type="protein sequence ID" value="KAJ1609089.1"/>
    <property type="molecule type" value="Genomic_DNA"/>
</dbReference>
<organism evidence="3">
    <name type="scientific">Cryptosporidium canis</name>
    <dbReference type="NCBI Taxonomy" id="195482"/>
    <lineage>
        <taxon>Eukaryota</taxon>
        <taxon>Sar</taxon>
        <taxon>Alveolata</taxon>
        <taxon>Apicomplexa</taxon>
        <taxon>Conoidasida</taxon>
        <taxon>Coccidia</taxon>
        <taxon>Eucoccidiorida</taxon>
        <taxon>Eimeriorina</taxon>
        <taxon>Cryptosporidiidae</taxon>
        <taxon>Cryptosporidium</taxon>
    </lineage>
</organism>
<keyword evidence="2" id="KW-0732">Signal</keyword>
<feature type="compositionally biased region" description="Basic and acidic residues" evidence="1">
    <location>
        <begin position="418"/>
        <end position="449"/>
    </location>
</feature>
<dbReference type="AlphaFoldDB" id="A0A9D5HYW3"/>
<feature type="compositionally biased region" description="Basic and acidic residues" evidence="1">
    <location>
        <begin position="343"/>
        <end position="385"/>
    </location>
</feature>
<feature type="compositionally biased region" description="Basic and acidic residues" evidence="1">
    <location>
        <begin position="73"/>
        <end position="83"/>
    </location>
</feature>
<feature type="compositionally biased region" description="Basic and acidic residues" evidence="1">
    <location>
        <begin position="101"/>
        <end position="115"/>
    </location>
</feature>
<name>A0A9D5HYW3_9CRYT</name>
<dbReference type="OrthoDB" id="344203at2759"/>
<comment type="caution">
    <text evidence="3">The sequence shown here is derived from an EMBL/GenBank/DDBJ whole genome shotgun (WGS) entry which is preliminary data.</text>
</comment>
<dbReference type="Proteomes" id="UP001067231">
    <property type="component" value="Unassembled WGS sequence"/>
</dbReference>
<evidence type="ECO:0000313" key="3">
    <source>
        <dbReference type="EMBL" id="KAJ1609089.1"/>
    </source>
</evidence>
<accession>A0A9D5HYW3</accession>
<reference evidence="3" key="1">
    <citation type="submission" date="2022-10" db="EMBL/GenBank/DDBJ databases">
        <title>Adaptive evolution leads to modifications in subtelomeric GC content in a zoonotic Cryptosporidium species.</title>
        <authorList>
            <person name="Li J."/>
            <person name="Feng Y."/>
            <person name="Xiao L."/>
        </authorList>
    </citation>
    <scope>NUCLEOTIDE SEQUENCE</scope>
    <source>
        <strain evidence="3">33844</strain>
    </source>
</reference>
<feature type="region of interest" description="Disordered" evidence="1">
    <location>
        <begin position="33"/>
        <end position="149"/>
    </location>
</feature>
<gene>
    <name evidence="3" type="ORF">OJ253_1702</name>
</gene>
<sequence>MRNVHILGLILVLLLAFTEQSQCLKVKSFFFGLGSGDKKEEKHEDKNDGKHEDGPKPTQDTNGVNPAAGVSKSGDHHSEEAGHSGENSHPPENGHPPESSHPAESEAVKHEDHPGEASPPPPPSSPPPPPPPSPPSSPPAPGHQSGCSCSAAEKPLSDCCYEAVYGENRPPERRNATITGTITGTITDSVLSAKTGDVISVKHDSDKPVPECGHSQKQSVMTTTHEAHTNLHSLQNGKLPSLQSSPSAGKGKFPNGANFIPLVLDANTGQYGVEFKTLDMLVTGQDEKIKPFDMLIPFVNEDGQIKFVTRRRLRQLVKLGLSKGFSEGAATFSKEAVAEDAAEAERKPEEKSEEKPEKHEEKPEEKPEEKHEEKPSQDHEKKEGESSAAESGKEVANSAKNLLQEAEAVLTGGSLFESAEKKDDDKDDKKPEESKSEEGEAGSDKKESGDSEEASESSSSEAAKSKSSESESVVGAQDSASVHASEEEEEEDEQ</sequence>
<evidence type="ECO:0000256" key="2">
    <source>
        <dbReference type="SAM" id="SignalP"/>
    </source>
</evidence>
<feature type="region of interest" description="Disordered" evidence="1">
    <location>
        <begin position="334"/>
        <end position="494"/>
    </location>
</feature>
<feature type="signal peptide" evidence="2">
    <location>
        <begin position="1"/>
        <end position="23"/>
    </location>
</feature>
<protein>
    <submittedName>
        <fullName evidence="3">Signal peptide-containing protein</fullName>
    </submittedName>
</protein>
<feature type="compositionally biased region" description="Basic and acidic residues" evidence="1">
    <location>
        <begin position="36"/>
        <end position="55"/>
    </location>
</feature>
<evidence type="ECO:0000256" key="1">
    <source>
        <dbReference type="SAM" id="MobiDB-lite"/>
    </source>
</evidence>
<feature type="compositionally biased region" description="Pro residues" evidence="1">
    <location>
        <begin position="117"/>
        <end position="141"/>
    </location>
</feature>